<reference evidence="3" key="1">
    <citation type="submission" date="2016-04" db="EMBL/GenBank/DDBJ databases">
        <authorList>
            <person name="Nguyen H.D."/>
            <person name="Samba Siva P."/>
            <person name="Cullis J."/>
            <person name="Levesque C.A."/>
            <person name="Hambleton S."/>
        </authorList>
    </citation>
    <scope>NUCLEOTIDE SEQUENCE</scope>
    <source>
        <strain evidence="3">DAOMC 236416</strain>
    </source>
</reference>
<evidence type="ECO:0000313" key="3">
    <source>
        <dbReference type="EMBL" id="KAE8236982.1"/>
    </source>
</evidence>
<feature type="region of interest" description="Disordered" evidence="1">
    <location>
        <begin position="429"/>
        <end position="463"/>
    </location>
</feature>
<protein>
    <submittedName>
        <fullName evidence="3">Uncharacterized protein</fullName>
    </submittedName>
</protein>
<gene>
    <name evidence="3" type="ORF">A4X13_0g8961</name>
</gene>
<feature type="region of interest" description="Disordered" evidence="1">
    <location>
        <begin position="216"/>
        <end position="361"/>
    </location>
</feature>
<evidence type="ECO:0000256" key="1">
    <source>
        <dbReference type="SAM" id="MobiDB-lite"/>
    </source>
</evidence>
<evidence type="ECO:0000313" key="4">
    <source>
        <dbReference type="Proteomes" id="UP000077521"/>
    </source>
</evidence>
<organism evidence="3 4">
    <name type="scientific">Tilletia indica</name>
    <dbReference type="NCBI Taxonomy" id="43049"/>
    <lineage>
        <taxon>Eukaryota</taxon>
        <taxon>Fungi</taxon>
        <taxon>Dikarya</taxon>
        <taxon>Basidiomycota</taxon>
        <taxon>Ustilaginomycotina</taxon>
        <taxon>Exobasidiomycetes</taxon>
        <taxon>Tilletiales</taxon>
        <taxon>Tilletiaceae</taxon>
        <taxon>Tilletia</taxon>
    </lineage>
</organism>
<feature type="compositionally biased region" description="Low complexity" evidence="1">
    <location>
        <begin position="228"/>
        <end position="277"/>
    </location>
</feature>
<reference evidence="3" key="2">
    <citation type="journal article" date="2019" name="IMA Fungus">
        <title>Genome sequencing and comparison of five Tilletia species to identify candidate genes for the detection of regulated species infecting wheat.</title>
        <authorList>
            <person name="Nguyen H.D.T."/>
            <person name="Sultana T."/>
            <person name="Kesanakurti P."/>
            <person name="Hambleton S."/>
        </authorList>
    </citation>
    <scope>NUCLEOTIDE SEQUENCE</scope>
    <source>
        <strain evidence="3">DAOMC 236416</strain>
    </source>
</reference>
<evidence type="ECO:0000256" key="2">
    <source>
        <dbReference type="SAM" id="Phobius"/>
    </source>
</evidence>
<dbReference type="Proteomes" id="UP000077521">
    <property type="component" value="Unassembled WGS sequence"/>
</dbReference>
<keyword evidence="2" id="KW-0472">Membrane</keyword>
<dbReference type="EMBL" id="LWDF02001980">
    <property type="protein sequence ID" value="KAE8236982.1"/>
    <property type="molecule type" value="Genomic_DNA"/>
</dbReference>
<keyword evidence="2" id="KW-1133">Transmembrane helix</keyword>
<feature type="compositionally biased region" description="Basic and acidic residues" evidence="1">
    <location>
        <begin position="216"/>
        <end position="227"/>
    </location>
</feature>
<name>A0A177SZQ6_9BASI</name>
<keyword evidence="4" id="KW-1185">Reference proteome</keyword>
<feature type="compositionally biased region" description="Pro residues" evidence="1">
    <location>
        <begin position="448"/>
        <end position="457"/>
    </location>
</feature>
<feature type="compositionally biased region" description="Polar residues" evidence="1">
    <location>
        <begin position="431"/>
        <end position="440"/>
    </location>
</feature>
<comment type="caution">
    <text evidence="3">The sequence shown here is derived from an EMBL/GenBank/DDBJ whole genome shotgun (WGS) entry which is preliminary data.</text>
</comment>
<proteinExistence type="predicted"/>
<dbReference type="AlphaFoldDB" id="A0A177SZQ6"/>
<feature type="transmembrane region" description="Helical" evidence="2">
    <location>
        <begin position="481"/>
        <end position="502"/>
    </location>
</feature>
<keyword evidence="2" id="KW-0812">Transmembrane</keyword>
<sequence>MTKRRGPDPALAAAVFCQGLASIPERGSHGAPRRFRGDADKLESFLEQVDKIIAAYGLKSDTEKVEALYSYFGSSVRELFRYQPSFIARDFSKMVCDLKTLYPSRKEYFRYDVSDLEDFVDRYRRKKKIDSLEDLAKYQRRFEIIGRWLLGRQKLDQARYDRLFWDGLSTKLQGLLKHSGSIYGLKVDLEAVPCAFDVLAALRKYFAYENFDADSRYKTPSESKESRSSFSSPCPSASPSSYSSSSPSSLSSSLPSPWSSTSSSSRSSSSRSLSNPEGALTVQERRQSHSVRIRLAYEPKPPSISPLLSSPDDPGKMHNSKRSQEVEHPQSQSKRKPQIRSRLEVPPPPCPQVHTQPRVEERVVASAPPRIEVEATEDLIKQSLIFDVYSLYQLEPSAFPSLPPAPDESPRFDLGEELEDDSISDAKESLETVQQEQAFNTHTCSPSPDSPTPPSPFPRTTLSPCPRFPTRQELVAPHSSLLALAARLVVVASLVLVARLFVVARLAFATRPASWLVVKPSRDLDINARPRTPLLASPAKSLSPTPEFSCGQVQSHARRSCIGDVSRFYQGALVLYHPAIT</sequence>
<accession>A0A177SZQ6</accession>